<dbReference type="EMBL" id="LNCU01000081">
    <property type="protein sequence ID" value="KWV52829.1"/>
    <property type="molecule type" value="Genomic_DNA"/>
</dbReference>
<name>A0A109JQ63_9BRAD</name>
<feature type="active site" description="Proton acceptor; via imino nitrogen" evidence="2">
    <location>
        <position position="2"/>
    </location>
</feature>
<dbReference type="SUPFAM" id="SSF55331">
    <property type="entry name" value="Tautomerase/MIF"/>
    <property type="match status" value="1"/>
</dbReference>
<feature type="domain" description="4-oxalocrotonate tautomerase-like" evidence="3">
    <location>
        <begin position="2"/>
        <end position="51"/>
    </location>
</feature>
<evidence type="ECO:0000313" key="5">
    <source>
        <dbReference type="Proteomes" id="UP000057737"/>
    </source>
</evidence>
<evidence type="ECO:0000313" key="4">
    <source>
        <dbReference type="EMBL" id="KWV52829.1"/>
    </source>
</evidence>
<reference evidence="4 5" key="1">
    <citation type="submission" date="2015-11" db="EMBL/GenBank/DDBJ databases">
        <title>Draft Genome Sequence of the Strain BR 10303 (Bradyrhizobium sp.) isolated from nodules of Centrolobium paraense.</title>
        <authorList>
            <person name="Zelli J.E."/>
            <person name="Simoes-Araujo J.L."/>
            <person name="Barauna A.C."/>
            <person name="Silva K."/>
        </authorList>
    </citation>
    <scope>NUCLEOTIDE SEQUENCE [LARGE SCALE GENOMIC DNA]</scope>
    <source>
        <strain evidence="4 5">BR 10303</strain>
    </source>
</reference>
<dbReference type="Pfam" id="PF01361">
    <property type="entry name" value="Tautomerase"/>
    <property type="match status" value="1"/>
</dbReference>
<evidence type="ECO:0000256" key="2">
    <source>
        <dbReference type="PIRSR" id="PIRSR037799-1"/>
    </source>
</evidence>
<sequence length="76" mass="8529">MPHVIVKMHSGRSEQMKTALAETLTKAVMDTLGSGEESVSVAIEDIQPKDWTEQVYKPDIIAKPRSIYKKPGYDPR</sequence>
<dbReference type="RefSeq" id="WP_066509125.1">
    <property type="nucleotide sequence ID" value="NZ_LNCU01000081.1"/>
</dbReference>
<dbReference type="Proteomes" id="UP000057737">
    <property type="component" value="Unassembled WGS sequence"/>
</dbReference>
<dbReference type="InterPro" id="IPR004370">
    <property type="entry name" value="4-OT-like_dom"/>
</dbReference>
<evidence type="ECO:0000259" key="3">
    <source>
        <dbReference type="Pfam" id="PF01361"/>
    </source>
</evidence>
<dbReference type="InterPro" id="IPR014347">
    <property type="entry name" value="Tautomerase/MIF_sf"/>
</dbReference>
<protein>
    <submittedName>
        <fullName evidence="4">4-oxalocrotonate tautomerase</fullName>
    </submittedName>
</protein>
<organism evidence="4 5">
    <name type="scientific">Bradyrhizobium macuxiense</name>
    <dbReference type="NCBI Taxonomy" id="1755647"/>
    <lineage>
        <taxon>Bacteria</taxon>
        <taxon>Pseudomonadati</taxon>
        <taxon>Pseudomonadota</taxon>
        <taxon>Alphaproteobacteria</taxon>
        <taxon>Hyphomicrobiales</taxon>
        <taxon>Nitrobacteraceae</taxon>
        <taxon>Bradyrhizobium</taxon>
    </lineage>
</organism>
<accession>A0A109JQ63</accession>
<gene>
    <name evidence="4" type="ORF">AS156_09235</name>
</gene>
<comment type="caution">
    <text evidence="4">The sequence shown here is derived from an EMBL/GenBank/DDBJ whole genome shotgun (WGS) entry which is preliminary data.</text>
</comment>
<keyword evidence="1" id="KW-0413">Isomerase</keyword>
<dbReference type="GO" id="GO:0016862">
    <property type="term" value="F:intramolecular oxidoreductase activity, interconverting keto- and enol-groups"/>
    <property type="evidence" value="ECO:0007669"/>
    <property type="project" value="InterPro"/>
</dbReference>
<dbReference type="OrthoDB" id="3395834at2"/>
<dbReference type="PIRSF" id="PIRSF037799">
    <property type="entry name" value="Tautomer_YdcE_prd"/>
    <property type="match status" value="1"/>
</dbReference>
<keyword evidence="5" id="KW-1185">Reference proteome</keyword>
<dbReference type="GO" id="GO:0005737">
    <property type="term" value="C:cytoplasm"/>
    <property type="evidence" value="ECO:0007669"/>
    <property type="project" value="InterPro"/>
</dbReference>
<dbReference type="InterPro" id="IPR017284">
    <property type="entry name" value="Tautomerase_PptA"/>
</dbReference>
<proteinExistence type="predicted"/>
<dbReference type="AlphaFoldDB" id="A0A109JQ63"/>
<evidence type="ECO:0000256" key="1">
    <source>
        <dbReference type="ARBA" id="ARBA00023235"/>
    </source>
</evidence>
<dbReference type="Gene3D" id="3.30.429.10">
    <property type="entry name" value="Macrophage Migration Inhibitory Factor"/>
    <property type="match status" value="1"/>
</dbReference>